<gene>
    <name evidence="2" type="ORF">PFICI_12437</name>
</gene>
<keyword evidence="1" id="KW-1133">Transmembrane helix</keyword>
<dbReference type="KEGG" id="pfy:PFICI_12437"/>
<feature type="transmembrane region" description="Helical" evidence="1">
    <location>
        <begin position="23"/>
        <end position="42"/>
    </location>
</feature>
<dbReference type="RefSeq" id="XP_007839209.1">
    <property type="nucleotide sequence ID" value="XM_007841018.1"/>
</dbReference>
<dbReference type="EMBL" id="KI912118">
    <property type="protein sequence ID" value="ETS75493.1"/>
    <property type="molecule type" value="Genomic_DNA"/>
</dbReference>
<dbReference type="AlphaFoldDB" id="W3WNQ5"/>
<feature type="transmembrane region" description="Helical" evidence="1">
    <location>
        <begin position="107"/>
        <end position="122"/>
    </location>
</feature>
<evidence type="ECO:0000313" key="3">
    <source>
        <dbReference type="Proteomes" id="UP000030651"/>
    </source>
</evidence>
<dbReference type="Proteomes" id="UP000030651">
    <property type="component" value="Unassembled WGS sequence"/>
</dbReference>
<feature type="transmembrane region" description="Helical" evidence="1">
    <location>
        <begin position="183"/>
        <end position="203"/>
    </location>
</feature>
<feature type="transmembrane region" description="Helical" evidence="1">
    <location>
        <begin position="340"/>
        <end position="364"/>
    </location>
</feature>
<name>W3WNQ5_PESFW</name>
<reference evidence="3" key="1">
    <citation type="journal article" date="2015" name="BMC Genomics">
        <title>Genomic and transcriptomic analysis of the endophytic fungus Pestalotiopsis fici reveals its lifestyle and high potential for synthesis of natural products.</title>
        <authorList>
            <person name="Wang X."/>
            <person name="Zhang X."/>
            <person name="Liu L."/>
            <person name="Xiang M."/>
            <person name="Wang W."/>
            <person name="Sun X."/>
            <person name="Che Y."/>
            <person name="Guo L."/>
            <person name="Liu G."/>
            <person name="Guo L."/>
            <person name="Wang C."/>
            <person name="Yin W.B."/>
            <person name="Stadler M."/>
            <person name="Zhang X."/>
            <person name="Liu X."/>
        </authorList>
    </citation>
    <scope>NUCLEOTIDE SEQUENCE [LARGE SCALE GENOMIC DNA]</scope>
    <source>
        <strain evidence="3">W106-1 / CGMCC3.15140</strain>
    </source>
</reference>
<dbReference type="HOGENOM" id="CLU_038717_1_0_1"/>
<feature type="transmembrane region" description="Helical" evidence="1">
    <location>
        <begin position="142"/>
        <end position="163"/>
    </location>
</feature>
<dbReference type="OrthoDB" id="16820at2759"/>
<sequence length="384" mass="43232">MPKPSIPKPSPAPSAYPGGRRPLTWLTVVCFALFSIAGFYFMRIENSINGVPVDFEKVVTSGQWADGTPIKQTYTGVEAIDFVFRWLVPAFIAGPAGYDQGVRLQQIHFLVNFFAVVAIWNVEASRQRNRGSALSYTALWAVFYQTVAGAAIIPLYYLVYAVISRNDSYLSKGREVSRGQARALLPALVIGYLVPTTALYIPWGDSDITQNLTALWQISPAIPNLLLLVFSPFQASERIPSNVPADVKYLKRIYLAIGIISTLTQLATFYISFTSDNPQLTLSYIFLPNKATWKESTVLGLHYIFQWDFWIIYVSSLVWCYIVVVDAVRYVNGRFTLIEAILSIFNLTLVSFIAGPGTTMALVWNWRENWQLKIEQNHEKPKSK</sequence>
<dbReference type="GeneID" id="19277450"/>
<evidence type="ECO:0000256" key="1">
    <source>
        <dbReference type="SAM" id="Phobius"/>
    </source>
</evidence>
<dbReference type="InParanoid" id="W3WNQ5"/>
<feature type="transmembrane region" description="Helical" evidence="1">
    <location>
        <begin position="215"/>
        <end position="233"/>
    </location>
</feature>
<feature type="transmembrane region" description="Helical" evidence="1">
    <location>
        <begin position="309"/>
        <end position="328"/>
    </location>
</feature>
<dbReference type="eggNOG" id="ENOG502SNJI">
    <property type="taxonomic scope" value="Eukaryota"/>
</dbReference>
<organism evidence="2 3">
    <name type="scientific">Pestalotiopsis fici (strain W106-1 / CGMCC3.15140)</name>
    <dbReference type="NCBI Taxonomy" id="1229662"/>
    <lineage>
        <taxon>Eukaryota</taxon>
        <taxon>Fungi</taxon>
        <taxon>Dikarya</taxon>
        <taxon>Ascomycota</taxon>
        <taxon>Pezizomycotina</taxon>
        <taxon>Sordariomycetes</taxon>
        <taxon>Xylariomycetidae</taxon>
        <taxon>Amphisphaeriales</taxon>
        <taxon>Sporocadaceae</taxon>
        <taxon>Pestalotiopsis</taxon>
    </lineage>
</organism>
<accession>W3WNQ5</accession>
<dbReference type="STRING" id="1229662.W3WNQ5"/>
<keyword evidence="1" id="KW-0812">Transmembrane</keyword>
<feature type="transmembrane region" description="Helical" evidence="1">
    <location>
        <begin position="253"/>
        <end position="273"/>
    </location>
</feature>
<keyword evidence="3" id="KW-1185">Reference proteome</keyword>
<protein>
    <submittedName>
        <fullName evidence="2">Uncharacterized protein</fullName>
    </submittedName>
</protein>
<proteinExistence type="predicted"/>
<keyword evidence="1" id="KW-0472">Membrane</keyword>
<dbReference type="OMA" id="IMNVEAC"/>
<evidence type="ECO:0000313" key="2">
    <source>
        <dbReference type="EMBL" id="ETS75493.1"/>
    </source>
</evidence>